<reference evidence="2" key="3">
    <citation type="submission" date="2015-04" db="UniProtKB">
        <authorList>
            <consortium name="EnsemblPlants"/>
        </authorList>
    </citation>
    <scope>IDENTIFICATION</scope>
</reference>
<dbReference type="AlphaFoldDB" id="A0A0D9XIR1"/>
<organism evidence="2 3">
    <name type="scientific">Leersia perrieri</name>
    <dbReference type="NCBI Taxonomy" id="77586"/>
    <lineage>
        <taxon>Eukaryota</taxon>
        <taxon>Viridiplantae</taxon>
        <taxon>Streptophyta</taxon>
        <taxon>Embryophyta</taxon>
        <taxon>Tracheophyta</taxon>
        <taxon>Spermatophyta</taxon>
        <taxon>Magnoliopsida</taxon>
        <taxon>Liliopsida</taxon>
        <taxon>Poales</taxon>
        <taxon>Poaceae</taxon>
        <taxon>BOP clade</taxon>
        <taxon>Oryzoideae</taxon>
        <taxon>Oryzeae</taxon>
        <taxon>Oryzinae</taxon>
        <taxon>Leersia</taxon>
    </lineage>
</organism>
<evidence type="ECO:0000256" key="1">
    <source>
        <dbReference type="SAM" id="MobiDB-lite"/>
    </source>
</evidence>
<proteinExistence type="predicted"/>
<evidence type="ECO:0000313" key="3">
    <source>
        <dbReference type="Proteomes" id="UP000032180"/>
    </source>
</evidence>
<name>A0A0D9XIR1_9ORYZ</name>
<dbReference type="Gramene" id="LPERR10G04520.1">
    <property type="protein sequence ID" value="LPERR10G04520.1"/>
    <property type="gene ID" value="LPERR10G04520"/>
</dbReference>
<dbReference type="EnsemblPlants" id="LPERR10G04520.1">
    <property type="protein sequence ID" value="LPERR10G04520.1"/>
    <property type="gene ID" value="LPERR10G04520"/>
</dbReference>
<evidence type="ECO:0000313" key="2">
    <source>
        <dbReference type="EnsemblPlants" id="LPERR10G04520.1"/>
    </source>
</evidence>
<sequence length="71" mass="7677">MAMFTAEEIGASDAMEQMFPDPEQIAVQEGDFDSVFLEGNPEENGEGAVGSENEENVVSSQPVMPFVGMEF</sequence>
<protein>
    <submittedName>
        <fullName evidence="2">Uncharacterized protein</fullName>
    </submittedName>
</protein>
<feature type="region of interest" description="Disordered" evidence="1">
    <location>
        <begin position="39"/>
        <end position="61"/>
    </location>
</feature>
<reference evidence="3" key="2">
    <citation type="submission" date="2013-12" db="EMBL/GenBank/DDBJ databases">
        <authorList>
            <person name="Yu Y."/>
            <person name="Lee S."/>
            <person name="de Baynast K."/>
            <person name="Wissotski M."/>
            <person name="Liu L."/>
            <person name="Talag J."/>
            <person name="Goicoechea J."/>
            <person name="Angelova A."/>
            <person name="Jetty R."/>
            <person name="Kudrna D."/>
            <person name="Golser W."/>
            <person name="Rivera L."/>
            <person name="Zhang J."/>
            <person name="Wing R."/>
        </authorList>
    </citation>
    <scope>NUCLEOTIDE SEQUENCE</scope>
</reference>
<keyword evidence="3" id="KW-1185">Reference proteome</keyword>
<dbReference type="Proteomes" id="UP000032180">
    <property type="component" value="Chromosome 10"/>
</dbReference>
<dbReference type="HOGENOM" id="CLU_2743647_0_0_1"/>
<reference evidence="2 3" key="1">
    <citation type="submission" date="2012-08" db="EMBL/GenBank/DDBJ databases">
        <title>Oryza genome evolution.</title>
        <authorList>
            <person name="Wing R.A."/>
        </authorList>
    </citation>
    <scope>NUCLEOTIDE SEQUENCE</scope>
</reference>
<accession>A0A0D9XIR1</accession>